<dbReference type="PANTHER" id="PTHR38593">
    <property type="entry name" value="BLR2558 PROTEIN"/>
    <property type="match status" value="1"/>
</dbReference>
<reference evidence="4" key="1">
    <citation type="submission" date="2022-06" db="EMBL/GenBank/DDBJ databases">
        <title>Dynamics of rice microbiomes reveals core vertical transmitted seed endophytes.</title>
        <authorList>
            <person name="Liao K."/>
            <person name="Zhang X."/>
        </authorList>
    </citation>
    <scope>NUCLEOTIDE SEQUENCE</scope>
    <source>
        <strain evidence="4">JR3-14</strain>
    </source>
</reference>
<feature type="compositionally biased region" description="Low complexity" evidence="2">
    <location>
        <begin position="34"/>
        <end position="46"/>
    </location>
</feature>
<name>A0AA46SVQ1_9XANT</name>
<feature type="region of interest" description="Disordered" evidence="2">
    <location>
        <begin position="27"/>
        <end position="56"/>
    </location>
</feature>
<gene>
    <name evidence="4" type="ORF">NG824_03035</name>
</gene>
<evidence type="ECO:0000313" key="5">
    <source>
        <dbReference type="Proteomes" id="UP001164392"/>
    </source>
</evidence>
<feature type="signal peptide" evidence="3">
    <location>
        <begin position="1"/>
        <end position="20"/>
    </location>
</feature>
<dbReference type="RefSeq" id="WP_267093449.1">
    <property type="nucleotide sequence ID" value="NZ_CP099534.1"/>
</dbReference>
<keyword evidence="3" id="KW-0732">Signal</keyword>
<accession>A0AA46SVQ1</accession>
<dbReference type="AlphaFoldDB" id="A0AA46SVQ1"/>
<evidence type="ECO:0000256" key="3">
    <source>
        <dbReference type="SAM" id="SignalP"/>
    </source>
</evidence>
<evidence type="ECO:0000256" key="1">
    <source>
        <dbReference type="SAM" id="Coils"/>
    </source>
</evidence>
<feature type="coiled-coil region" evidence="1">
    <location>
        <begin position="168"/>
        <end position="198"/>
    </location>
</feature>
<dbReference type="Proteomes" id="UP001164392">
    <property type="component" value="Chromosome"/>
</dbReference>
<sequence length="200" mass="20562">MTSPLHPVRLSLLAALIAVALSGCGKPGDQASRTAPATSPEPTAAPVGGESGRAPIGGDASAKAMLQVLEGNVVALSKQALSRNVSKTVADFARETIAVHHDADPATAGKGGPGDAEKIAAQVAKGRAQLQALGDEKDDSAYMNAYAAAVVRQYSDALSVIDAELVPAAKEDATRQELQQARKRIAEQLERAQALASARY</sequence>
<feature type="chain" id="PRO_5041279549" evidence="3">
    <location>
        <begin position="21"/>
        <end position="200"/>
    </location>
</feature>
<evidence type="ECO:0000256" key="2">
    <source>
        <dbReference type="SAM" id="MobiDB-lite"/>
    </source>
</evidence>
<dbReference type="EMBL" id="CP099534">
    <property type="protein sequence ID" value="UYK89440.1"/>
    <property type="molecule type" value="Genomic_DNA"/>
</dbReference>
<organism evidence="4 5">
    <name type="scientific">Xanthomonas sacchari</name>
    <dbReference type="NCBI Taxonomy" id="56458"/>
    <lineage>
        <taxon>Bacteria</taxon>
        <taxon>Pseudomonadati</taxon>
        <taxon>Pseudomonadota</taxon>
        <taxon>Gammaproteobacteria</taxon>
        <taxon>Lysobacterales</taxon>
        <taxon>Lysobacteraceae</taxon>
        <taxon>Xanthomonas</taxon>
    </lineage>
</organism>
<evidence type="ECO:0000313" key="4">
    <source>
        <dbReference type="EMBL" id="UYK89440.1"/>
    </source>
</evidence>
<keyword evidence="1" id="KW-0175">Coiled coil</keyword>
<proteinExistence type="predicted"/>
<protein>
    <submittedName>
        <fullName evidence="4">DUF4142 domain-containing protein</fullName>
    </submittedName>
</protein>
<dbReference type="PANTHER" id="PTHR38593:SF1">
    <property type="entry name" value="BLR2558 PROTEIN"/>
    <property type="match status" value="1"/>
</dbReference>